<reference evidence="2 3" key="1">
    <citation type="submission" date="2015-07" db="EMBL/GenBank/DDBJ databases">
        <title>High-quality draft genome sequence of Oceanobacillus caeni HM6, a bacillus isolated from a human feces.</title>
        <authorList>
            <person name="Kumar J."/>
            <person name="Verma M.K."/>
            <person name="Pandey R."/>
            <person name="Bhambi M."/>
            <person name="Chauhan N."/>
        </authorList>
    </citation>
    <scope>NUCLEOTIDE SEQUENCE [LARGE SCALE GENOMIC DNA]</scope>
    <source>
        <strain evidence="2 3">HM6</strain>
    </source>
</reference>
<name>A0ABR5MJF1_9BACI</name>
<evidence type="ECO:0000313" key="2">
    <source>
        <dbReference type="EMBL" id="KPH75622.1"/>
    </source>
</evidence>
<accession>A0ABR5MJF1</accession>
<organism evidence="2 3">
    <name type="scientific">Oceanobacillus caeni</name>
    <dbReference type="NCBI Taxonomy" id="405946"/>
    <lineage>
        <taxon>Bacteria</taxon>
        <taxon>Bacillati</taxon>
        <taxon>Bacillota</taxon>
        <taxon>Bacilli</taxon>
        <taxon>Bacillales</taxon>
        <taxon>Bacillaceae</taxon>
        <taxon>Oceanobacillus</taxon>
    </lineage>
</organism>
<comment type="caution">
    <text evidence="2">The sequence shown here is derived from an EMBL/GenBank/DDBJ whole genome shotgun (WGS) entry which is preliminary data.</text>
</comment>
<evidence type="ECO:0000256" key="1">
    <source>
        <dbReference type="SAM" id="Phobius"/>
    </source>
</evidence>
<protein>
    <recommendedName>
        <fullName evidence="4">Intracellular proteinase inhibitor BsuPI domain-containing protein</fullName>
    </recommendedName>
</protein>
<keyword evidence="1" id="KW-0812">Transmembrane</keyword>
<evidence type="ECO:0000313" key="3">
    <source>
        <dbReference type="Proteomes" id="UP000037854"/>
    </source>
</evidence>
<evidence type="ECO:0008006" key="4">
    <source>
        <dbReference type="Google" id="ProtNLM"/>
    </source>
</evidence>
<gene>
    <name evidence="2" type="ORF">AFL42_08555</name>
</gene>
<keyword evidence="3" id="KW-1185">Reference proteome</keyword>
<dbReference type="RefSeq" id="WP_047186559.1">
    <property type="nucleotide sequence ID" value="NZ_JAHHXM010000043.1"/>
</dbReference>
<feature type="transmembrane region" description="Helical" evidence="1">
    <location>
        <begin position="6"/>
        <end position="26"/>
    </location>
</feature>
<dbReference type="Proteomes" id="UP000037854">
    <property type="component" value="Unassembled WGS sequence"/>
</dbReference>
<proteinExistence type="predicted"/>
<sequence length="116" mass="13879">MKKKYIYIFVGLVIAYFMSNHFLYFVSSFGTFEVINKQKTGDKFELVVELEDEGKNQAIEINDKTQIIYKERDYAFTEDIWEKITINTEYQMSIQKYRFPVSVFKGEYSLSLLYLD</sequence>
<keyword evidence="1" id="KW-0472">Membrane</keyword>
<keyword evidence="1" id="KW-1133">Transmembrane helix</keyword>
<dbReference type="EMBL" id="LGTK01000024">
    <property type="protein sequence ID" value="KPH75622.1"/>
    <property type="molecule type" value="Genomic_DNA"/>
</dbReference>